<evidence type="ECO:0000256" key="1">
    <source>
        <dbReference type="SAM" id="MobiDB-lite"/>
    </source>
</evidence>
<organism evidence="2 3">
    <name type="scientific">Miscanthus lutarioriparius</name>
    <dbReference type="NCBI Taxonomy" id="422564"/>
    <lineage>
        <taxon>Eukaryota</taxon>
        <taxon>Viridiplantae</taxon>
        <taxon>Streptophyta</taxon>
        <taxon>Embryophyta</taxon>
        <taxon>Tracheophyta</taxon>
        <taxon>Spermatophyta</taxon>
        <taxon>Magnoliopsida</taxon>
        <taxon>Liliopsida</taxon>
        <taxon>Poales</taxon>
        <taxon>Poaceae</taxon>
        <taxon>PACMAD clade</taxon>
        <taxon>Panicoideae</taxon>
        <taxon>Andropogonodae</taxon>
        <taxon>Andropogoneae</taxon>
        <taxon>Saccharinae</taxon>
        <taxon>Miscanthus</taxon>
    </lineage>
</organism>
<dbReference type="AlphaFoldDB" id="A0A811SHX5"/>
<evidence type="ECO:0000313" key="3">
    <source>
        <dbReference type="Proteomes" id="UP000604825"/>
    </source>
</evidence>
<dbReference type="Proteomes" id="UP000604825">
    <property type="component" value="Unassembled WGS sequence"/>
</dbReference>
<evidence type="ECO:0000313" key="2">
    <source>
        <dbReference type="EMBL" id="CAD6340148.1"/>
    </source>
</evidence>
<proteinExistence type="predicted"/>
<protein>
    <submittedName>
        <fullName evidence="2">Uncharacterized protein</fullName>
    </submittedName>
</protein>
<dbReference type="EMBL" id="CAJGYO010000019">
    <property type="protein sequence ID" value="CAD6340148.1"/>
    <property type="molecule type" value="Genomic_DNA"/>
</dbReference>
<name>A0A811SHX5_9POAL</name>
<keyword evidence="3" id="KW-1185">Reference proteome</keyword>
<comment type="caution">
    <text evidence="2">The sequence shown here is derived from an EMBL/GenBank/DDBJ whole genome shotgun (WGS) entry which is preliminary data.</text>
</comment>
<gene>
    <name evidence="2" type="ORF">NCGR_LOCUS64246</name>
</gene>
<reference evidence="2" key="1">
    <citation type="submission" date="2020-10" db="EMBL/GenBank/DDBJ databases">
        <authorList>
            <person name="Han B."/>
            <person name="Lu T."/>
            <person name="Zhao Q."/>
            <person name="Huang X."/>
            <person name="Zhao Y."/>
        </authorList>
    </citation>
    <scope>NUCLEOTIDE SEQUENCE</scope>
</reference>
<sequence length="144" mass="15547">MGSSRPLPLVAGTKSRQAACRLPRGRGHRPRAQGRAGGRLRADAGGTGRGAGPRCARRPHGAMPRKPLVVELPTTGAASLAFSRAGTSPMGRPSSVDWNGLQQPPAVRRPRQHLPQASSPAQQAKPYRRRRRTRWPGMKEKQSL</sequence>
<accession>A0A811SHX5</accession>
<feature type="region of interest" description="Disordered" evidence="1">
    <location>
        <begin position="1"/>
        <end position="144"/>
    </location>
</feature>
<feature type="compositionally biased region" description="Basic residues" evidence="1">
    <location>
        <begin position="23"/>
        <end position="32"/>
    </location>
</feature>